<dbReference type="PROSITE" id="PS51257">
    <property type="entry name" value="PROKAR_LIPOPROTEIN"/>
    <property type="match status" value="1"/>
</dbReference>
<feature type="domain" description="DUF4369" evidence="1">
    <location>
        <begin position="25"/>
        <end position="121"/>
    </location>
</feature>
<comment type="caution">
    <text evidence="2">The sequence shown here is derived from an EMBL/GenBank/DDBJ whole genome shotgun (WGS) entry which is preliminary data.</text>
</comment>
<dbReference type="RefSeq" id="WP_376894763.1">
    <property type="nucleotide sequence ID" value="NZ_JBHULS010000006.1"/>
</dbReference>
<dbReference type="InterPro" id="IPR025380">
    <property type="entry name" value="DUF4369"/>
</dbReference>
<reference evidence="3" key="1">
    <citation type="journal article" date="2019" name="Int. J. Syst. Evol. Microbiol.">
        <title>The Global Catalogue of Microorganisms (GCM) 10K type strain sequencing project: providing services to taxonomists for standard genome sequencing and annotation.</title>
        <authorList>
            <consortium name="The Broad Institute Genomics Platform"/>
            <consortium name="The Broad Institute Genome Sequencing Center for Infectious Disease"/>
            <person name="Wu L."/>
            <person name="Ma J."/>
        </authorList>
    </citation>
    <scope>NUCLEOTIDE SEQUENCE [LARGE SCALE GENOMIC DNA]</scope>
    <source>
        <strain evidence="3">KCTC 42587</strain>
    </source>
</reference>
<evidence type="ECO:0000313" key="3">
    <source>
        <dbReference type="Proteomes" id="UP001597472"/>
    </source>
</evidence>
<evidence type="ECO:0000259" key="1">
    <source>
        <dbReference type="Pfam" id="PF14289"/>
    </source>
</evidence>
<dbReference type="EMBL" id="JBHULS010000006">
    <property type="protein sequence ID" value="MFD2552498.1"/>
    <property type="molecule type" value="Genomic_DNA"/>
</dbReference>
<dbReference type="Pfam" id="PF14289">
    <property type="entry name" value="DUF4369"/>
    <property type="match status" value="1"/>
</dbReference>
<organism evidence="2 3">
    <name type="scientific">Bizionia sediminis</name>
    <dbReference type="NCBI Taxonomy" id="1737064"/>
    <lineage>
        <taxon>Bacteria</taxon>
        <taxon>Pseudomonadati</taxon>
        <taxon>Bacteroidota</taxon>
        <taxon>Flavobacteriia</taxon>
        <taxon>Flavobacteriales</taxon>
        <taxon>Flavobacteriaceae</taxon>
        <taxon>Bizionia</taxon>
    </lineage>
</organism>
<name>A0ABW5KVX6_9FLAO</name>
<evidence type="ECO:0000313" key="2">
    <source>
        <dbReference type="EMBL" id="MFD2552498.1"/>
    </source>
</evidence>
<proteinExistence type="predicted"/>
<dbReference type="Proteomes" id="UP001597472">
    <property type="component" value="Unassembled WGS sequence"/>
</dbReference>
<keyword evidence="3" id="KW-1185">Reference proteome</keyword>
<accession>A0ABW5KVX6</accession>
<protein>
    <submittedName>
        <fullName evidence="2">DUF4369 domain-containing protein</fullName>
    </submittedName>
</protein>
<sequence>MKHILTLIGLLTLASCTKDTNNLIVKGTIKDLKKGTVYLQKIEDSVFINVDSVQVNGNPNFELRSEIESPEVFFLHLNKTNKDAYGKIPFFADKGVTSIQTTLKNFELNPTIEGSEQQALFQEYLKMMARYNDKNLELIKGELDAKKQNDSLLIAENAKAFQNLLKSKYLYTINFAIRNNNSAVAPYVALTEIYDAQIKWLDTINNALTPEIKATKYGRELDAYIAKRKQEIQ</sequence>
<gene>
    <name evidence="2" type="ORF">ACFSQP_11815</name>
</gene>